<keyword evidence="3" id="KW-1185">Reference proteome</keyword>
<feature type="compositionally biased region" description="Polar residues" evidence="1">
    <location>
        <begin position="161"/>
        <end position="179"/>
    </location>
</feature>
<feature type="compositionally biased region" description="Low complexity" evidence="1">
    <location>
        <begin position="239"/>
        <end position="257"/>
    </location>
</feature>
<feature type="compositionally biased region" description="Low complexity" evidence="1">
    <location>
        <begin position="90"/>
        <end position="104"/>
    </location>
</feature>
<protein>
    <submittedName>
        <fullName evidence="2">Uncharacterized protein</fullName>
    </submittedName>
</protein>
<feature type="compositionally biased region" description="Acidic residues" evidence="1">
    <location>
        <begin position="571"/>
        <end position="583"/>
    </location>
</feature>
<proteinExistence type="predicted"/>
<feature type="compositionally biased region" description="Polar residues" evidence="1">
    <location>
        <begin position="73"/>
        <end position="86"/>
    </location>
</feature>
<dbReference type="GeneID" id="91085489"/>
<evidence type="ECO:0000313" key="2">
    <source>
        <dbReference type="EMBL" id="WVN86115.1"/>
    </source>
</evidence>
<feature type="region of interest" description="Disordered" evidence="1">
    <location>
        <begin position="146"/>
        <end position="267"/>
    </location>
</feature>
<gene>
    <name evidence="2" type="ORF">L203_101276</name>
</gene>
<reference evidence="2" key="3">
    <citation type="submission" date="2024-01" db="EMBL/GenBank/DDBJ databases">
        <authorList>
            <person name="Coelho M.A."/>
            <person name="David-Palma M."/>
            <person name="Shea T."/>
            <person name="Sun S."/>
            <person name="Cuomo C.A."/>
            <person name="Heitman J."/>
        </authorList>
    </citation>
    <scope>NUCLEOTIDE SEQUENCE</scope>
    <source>
        <strain evidence="2">CBS 7841</strain>
    </source>
</reference>
<name>A0A1E3ICC0_9TREE</name>
<dbReference type="KEGG" id="cdep:91085489"/>
<organism evidence="2 3">
    <name type="scientific">Cryptococcus depauperatus CBS 7841</name>
    <dbReference type="NCBI Taxonomy" id="1295531"/>
    <lineage>
        <taxon>Eukaryota</taxon>
        <taxon>Fungi</taxon>
        <taxon>Dikarya</taxon>
        <taxon>Basidiomycota</taxon>
        <taxon>Agaricomycotina</taxon>
        <taxon>Tremellomycetes</taxon>
        <taxon>Tremellales</taxon>
        <taxon>Cryptococcaceae</taxon>
        <taxon>Cryptococcus</taxon>
    </lineage>
</organism>
<reference evidence="2" key="1">
    <citation type="submission" date="2016-06" db="EMBL/GenBank/DDBJ databases">
        <authorList>
            <person name="Cuomo C."/>
            <person name="Litvintseva A."/>
            <person name="Heitman J."/>
            <person name="Chen Y."/>
            <person name="Sun S."/>
            <person name="Springer D."/>
            <person name="Dromer F."/>
            <person name="Young S."/>
            <person name="Zeng Q."/>
            <person name="Chapman S."/>
            <person name="Gujja S."/>
            <person name="Saif S."/>
            <person name="Birren B."/>
        </authorList>
    </citation>
    <scope>NUCLEOTIDE SEQUENCE</scope>
    <source>
        <strain evidence="2">CBS 7841</strain>
    </source>
</reference>
<accession>A0A1E3ICC0</accession>
<dbReference type="AlphaFoldDB" id="A0A1E3ICC0"/>
<feature type="region of interest" description="Disordered" evidence="1">
    <location>
        <begin position="361"/>
        <end position="395"/>
    </location>
</feature>
<feature type="region of interest" description="Disordered" evidence="1">
    <location>
        <begin position="559"/>
        <end position="585"/>
    </location>
</feature>
<dbReference type="OrthoDB" id="3366352at2759"/>
<feature type="compositionally biased region" description="Polar residues" evidence="1">
    <location>
        <begin position="225"/>
        <end position="238"/>
    </location>
</feature>
<sequence length="599" mass="65854">MAAATNMSDRDGMDIDYIVRQKEDREIGLYERRLSSPVSVGSDVLERGMKQQAAAAGSRDTVNGVERFESESSRTSVRIETPSASHRPNPLSLDSPSGSLGSALGSARLRRNNCSPYFVPPSASYKKLSAVEATMDAVTTPRPIGVLPNAAPVDFSPPRQSPISMTPTRTSHVSSNPVDSMTRRGTRPSFPSPRAIPRSQGGSLTRGLPTPHSASGRHTPHHLSSCPNTAPLSPQRYHQSAPQLSASLQSQSLQQQQGMKKANPHKANLDHIPKEFILKKLVEMASMYWFNPDSADCYIIVPTRRPPNRPKPLYSTPQTALPDAVDQREISVEQGKAPQTANALTQRGTLQEQQQATSVYLMPPSGAGKNGEGRPNVVTSSTSEGHWSKTGRRGSLPGTEQFEQCLVFPLHRDYLVPQSSLFHALLSNVTAQLTTPTQRDQQGRLVFNSPVYRGARVSPARTKGKTAIYVPLPDPNSFGVILHWLYWHDTNYFNQCLSKGSVAWQGVVKNIEYLGLDNEIKSLAGRWWKRWVKPTAGDERFLGSKAGLSGNDYFMDDEVETENERDSGFEASDELDGNDDPEVDKDCFTEQVSSKLSML</sequence>
<dbReference type="Proteomes" id="UP000094043">
    <property type="component" value="Chromosome 2"/>
</dbReference>
<evidence type="ECO:0000313" key="3">
    <source>
        <dbReference type="Proteomes" id="UP000094043"/>
    </source>
</evidence>
<dbReference type="RefSeq" id="XP_066066815.1">
    <property type="nucleotide sequence ID" value="XM_066210718.1"/>
</dbReference>
<dbReference type="VEuPathDB" id="FungiDB:L203_04368"/>
<reference evidence="2" key="2">
    <citation type="journal article" date="2022" name="Elife">
        <title>Obligate sexual reproduction of a homothallic fungus closely related to the Cryptococcus pathogenic species complex.</title>
        <authorList>
            <person name="Passer A.R."/>
            <person name="Clancey S.A."/>
            <person name="Shea T."/>
            <person name="David-Palma M."/>
            <person name="Averette A.F."/>
            <person name="Boekhout T."/>
            <person name="Porcel B.M."/>
            <person name="Nowrousian M."/>
            <person name="Cuomo C.A."/>
            <person name="Sun S."/>
            <person name="Heitman J."/>
            <person name="Coelho M.A."/>
        </authorList>
    </citation>
    <scope>NUCLEOTIDE SEQUENCE</scope>
    <source>
        <strain evidence="2">CBS 7841</strain>
    </source>
</reference>
<feature type="region of interest" description="Disordered" evidence="1">
    <location>
        <begin position="52"/>
        <end position="104"/>
    </location>
</feature>
<dbReference type="EMBL" id="CP143785">
    <property type="protein sequence ID" value="WVN86115.1"/>
    <property type="molecule type" value="Genomic_DNA"/>
</dbReference>
<evidence type="ECO:0000256" key="1">
    <source>
        <dbReference type="SAM" id="MobiDB-lite"/>
    </source>
</evidence>